<keyword evidence="3 4" id="KW-0408">Iron</keyword>
<dbReference type="GO" id="GO:0004392">
    <property type="term" value="F:heme oxygenase (decyclizing) activity"/>
    <property type="evidence" value="ECO:0007669"/>
    <property type="project" value="EnsemblFungi"/>
</dbReference>
<dbReference type="OMA" id="YYVFDAI"/>
<keyword evidence="7" id="KW-1185">Reference proteome</keyword>
<dbReference type="InParanoid" id="A7TL10"/>
<dbReference type="HOGENOM" id="CLU_049906_0_0_1"/>
<dbReference type="Gene3D" id="1.20.910.10">
    <property type="entry name" value="Heme oxygenase-like"/>
    <property type="match status" value="1"/>
</dbReference>
<evidence type="ECO:0000313" key="6">
    <source>
        <dbReference type="EMBL" id="EDO17066.1"/>
    </source>
</evidence>
<dbReference type="GO" id="GO:0005783">
    <property type="term" value="C:endoplasmic reticulum"/>
    <property type="evidence" value="ECO:0007669"/>
    <property type="project" value="EnsemblFungi"/>
</dbReference>
<dbReference type="FunCoup" id="A7TL10">
    <property type="interactions" value="82"/>
</dbReference>
<dbReference type="RefSeq" id="XP_001644924.1">
    <property type="nucleotide sequence ID" value="XM_001644874.1"/>
</dbReference>
<dbReference type="InterPro" id="IPR016084">
    <property type="entry name" value="Haem_Oase-like_multi-hlx"/>
</dbReference>
<keyword evidence="5" id="KW-0472">Membrane</keyword>
<evidence type="ECO:0000313" key="7">
    <source>
        <dbReference type="Proteomes" id="UP000000267"/>
    </source>
</evidence>
<evidence type="ECO:0008006" key="8">
    <source>
        <dbReference type="Google" id="ProtNLM"/>
    </source>
</evidence>
<keyword evidence="2 4" id="KW-0479">Metal-binding</keyword>
<dbReference type="GO" id="GO:0005640">
    <property type="term" value="C:nuclear outer membrane"/>
    <property type="evidence" value="ECO:0007669"/>
    <property type="project" value="EnsemblFungi"/>
</dbReference>
<evidence type="ECO:0000256" key="2">
    <source>
        <dbReference type="ARBA" id="ARBA00022723"/>
    </source>
</evidence>
<dbReference type="Proteomes" id="UP000000267">
    <property type="component" value="Unassembled WGS sequence"/>
</dbReference>
<evidence type="ECO:0000256" key="5">
    <source>
        <dbReference type="SAM" id="Phobius"/>
    </source>
</evidence>
<dbReference type="SUPFAM" id="SSF48613">
    <property type="entry name" value="Heme oxygenase-like"/>
    <property type="match status" value="1"/>
</dbReference>
<keyword evidence="1" id="KW-0349">Heme</keyword>
<dbReference type="PIRSF" id="PIRSF000343">
    <property type="entry name" value="Haem_Oase"/>
    <property type="match status" value="1"/>
</dbReference>
<dbReference type="GO" id="GO:0006788">
    <property type="term" value="P:heme oxidation"/>
    <property type="evidence" value="ECO:0007669"/>
    <property type="project" value="InterPro"/>
</dbReference>
<dbReference type="GeneID" id="5545258"/>
<reference evidence="6 7" key="1">
    <citation type="journal article" date="2007" name="Proc. Natl. Acad. Sci. U.S.A.">
        <title>Independent sorting-out of thousands of duplicated gene pairs in two yeast species descended from a whole-genome duplication.</title>
        <authorList>
            <person name="Scannell D.R."/>
            <person name="Frank A.C."/>
            <person name="Conant G.C."/>
            <person name="Byrne K.P."/>
            <person name="Woolfit M."/>
            <person name="Wolfe K.H."/>
        </authorList>
    </citation>
    <scope>NUCLEOTIDE SEQUENCE [LARGE SCALE GENOMIC DNA]</scope>
    <source>
        <strain evidence="7">ATCC 22028 / DSM 70294 / BCRC 21397 / CBS 2163 / NBRC 10782 / NRRL Y-8283 / UCD 57-17</strain>
    </source>
</reference>
<dbReference type="GO" id="GO:0042167">
    <property type="term" value="P:heme catabolic process"/>
    <property type="evidence" value="ECO:0007669"/>
    <property type="project" value="EnsemblFungi"/>
</dbReference>
<organism evidence="7">
    <name type="scientific">Vanderwaltozyma polyspora (strain ATCC 22028 / DSM 70294 / BCRC 21397 / CBS 2163 / NBRC 10782 / NRRL Y-8283 / UCD 57-17)</name>
    <name type="common">Kluyveromyces polysporus</name>
    <dbReference type="NCBI Taxonomy" id="436907"/>
    <lineage>
        <taxon>Eukaryota</taxon>
        <taxon>Fungi</taxon>
        <taxon>Dikarya</taxon>
        <taxon>Ascomycota</taxon>
        <taxon>Saccharomycotina</taxon>
        <taxon>Saccharomycetes</taxon>
        <taxon>Saccharomycetales</taxon>
        <taxon>Saccharomycetaceae</taxon>
        <taxon>Vanderwaltozyma</taxon>
    </lineage>
</organism>
<evidence type="ECO:0000256" key="1">
    <source>
        <dbReference type="ARBA" id="ARBA00022617"/>
    </source>
</evidence>
<feature type="binding site" description="axial binding residue" evidence="4">
    <location>
        <position position="26"/>
    </location>
    <ligand>
        <name>heme b</name>
        <dbReference type="ChEBI" id="CHEBI:60344"/>
    </ligand>
    <ligandPart>
        <name>Fe</name>
        <dbReference type="ChEBI" id="CHEBI:18248"/>
    </ligandPart>
</feature>
<evidence type="ECO:0000256" key="3">
    <source>
        <dbReference type="ARBA" id="ARBA00023004"/>
    </source>
</evidence>
<proteinExistence type="predicted"/>
<gene>
    <name evidence="6" type="ORF">Kpol_530p36</name>
</gene>
<dbReference type="InterPro" id="IPR016053">
    <property type="entry name" value="Haem_Oase-like"/>
</dbReference>
<dbReference type="AlphaFoldDB" id="A7TL10"/>
<dbReference type="Pfam" id="PF01126">
    <property type="entry name" value="Heme_oxygenase"/>
    <property type="match status" value="1"/>
</dbReference>
<dbReference type="PANTHER" id="PTHR10720">
    <property type="entry name" value="HEME OXYGENASE"/>
    <property type="match status" value="1"/>
</dbReference>
<keyword evidence="5" id="KW-0812">Transmembrane</keyword>
<dbReference type="CDD" id="cd19165">
    <property type="entry name" value="HemeO"/>
    <property type="match status" value="1"/>
</dbReference>
<feature type="transmembrane region" description="Helical" evidence="5">
    <location>
        <begin position="290"/>
        <end position="307"/>
    </location>
</feature>
<protein>
    <recommendedName>
        <fullName evidence="8">Heme oxygenase</fullName>
    </recommendedName>
</protein>
<dbReference type="GO" id="GO:0006879">
    <property type="term" value="P:intracellular iron ion homeostasis"/>
    <property type="evidence" value="ECO:0007669"/>
    <property type="project" value="EnsemblFungi"/>
</dbReference>
<dbReference type="eggNOG" id="KOG4480">
    <property type="taxonomic scope" value="Eukaryota"/>
</dbReference>
<dbReference type="STRING" id="436907.A7TL10"/>
<name>A7TL10_VANPO</name>
<keyword evidence="5" id="KW-1133">Transmembrane helix</keyword>
<dbReference type="GO" id="GO:0046872">
    <property type="term" value="F:metal ion binding"/>
    <property type="evidence" value="ECO:0007669"/>
    <property type="project" value="UniProtKB-KW"/>
</dbReference>
<dbReference type="KEGG" id="vpo:Kpol_530p36"/>
<dbReference type="InterPro" id="IPR002051">
    <property type="entry name" value="Haem_Oase"/>
</dbReference>
<dbReference type="PhylomeDB" id="A7TL10"/>
<evidence type="ECO:0000256" key="4">
    <source>
        <dbReference type="PIRSR" id="PIRSR000343-2"/>
    </source>
</evidence>
<dbReference type="EMBL" id="DS480411">
    <property type="protein sequence ID" value="EDO17066.1"/>
    <property type="molecule type" value="Genomic_DNA"/>
</dbReference>
<dbReference type="PANTHER" id="PTHR10720:SF0">
    <property type="entry name" value="HEME OXYGENASE"/>
    <property type="match status" value="1"/>
</dbReference>
<accession>A7TL10</accession>
<dbReference type="OrthoDB" id="652091at2759"/>
<dbReference type="GO" id="GO:0006979">
    <property type="term" value="P:response to oxidative stress"/>
    <property type="evidence" value="ECO:0007669"/>
    <property type="project" value="EnsemblFungi"/>
</dbReference>
<sequence length="311" mass="36511">MTSTIPSPTDVGALANRINFETRDFHNKVSAFMGIRLALALKHGFIYREGLVVFYHIFNTIETEIDLVLNNQDDSQMKLILSSFYLDEFRRKDKILKDLELLYYPEFQNDRPQLLEFINSDRFTNDSEQLQNFVKYIQTNATEDPCTLLAYCHVLYLALFAGGKIMKSNVTKHLGIFPKFEHLSHKEIIARGTNFYQFTDSTNPETTDVKLRWLYKKNYELSTRDELLEQQKLTVIKTSKDVFVMLENCIAEVGTRNRNELMNIFSYKLFTFIVEEWKYNSSISPFLKKSLMFILIIIQFTLASVLLNRYI</sequence>